<dbReference type="AlphaFoldDB" id="A0A2A3E1F7"/>
<accession>A0A2A3E1F7</accession>
<evidence type="ECO:0000313" key="2">
    <source>
        <dbReference type="EMBL" id="PBC25583.1"/>
    </source>
</evidence>
<dbReference type="PANTHER" id="PTHR11439">
    <property type="entry name" value="GAG-POL-RELATED RETROTRANSPOSON"/>
    <property type="match status" value="1"/>
</dbReference>
<dbReference type="Pfam" id="PF07727">
    <property type="entry name" value="RVT_2"/>
    <property type="match status" value="1"/>
</dbReference>
<dbReference type="EMBL" id="KZ288450">
    <property type="protein sequence ID" value="PBC25583.1"/>
    <property type="molecule type" value="Genomic_DNA"/>
</dbReference>
<dbReference type="STRING" id="94128.A0A2A3E1F7"/>
<sequence>MDLLKLKLNNNGSAQRFKARLVAISFKQIVGIDYHETFSPVARFDSIRTILFITASNKMHLQQFDVKTAFLYGELDEVIYMQQPKGYEYGTNRVCKLNRSLYDLKQESRCWNHTGITFYRNIEETWSTFTSADYCVFTKQSGPLLAELRKEFEIISNGINTYLGLQIERLADGSIFLHQETYTKKILQRFRMKNANAVAISADQNHQLYVEAHKKEKSELSTSDRKFNVFIRVIRSDITFAVNKTSQYLEKPNKIHWNAGHGIHFSTEQNNIKPFSDADYAGDTKTRKSTIGFVLKLGDSAIAWRVNATTNSSSIDY</sequence>
<protein>
    <submittedName>
        <fullName evidence="2">Retrovirus-related Pol polyprotein from transposon TNT</fullName>
    </submittedName>
</protein>
<reference evidence="2 3" key="1">
    <citation type="submission" date="2014-07" db="EMBL/GenBank/DDBJ databases">
        <title>Genomic and transcriptomic analysis on Apis cerana provide comprehensive insights into honey bee biology.</title>
        <authorList>
            <person name="Diao Q."/>
            <person name="Sun L."/>
            <person name="Zheng H."/>
            <person name="Zheng H."/>
            <person name="Xu S."/>
            <person name="Wang S."/>
            <person name="Zeng Z."/>
            <person name="Hu F."/>
            <person name="Su S."/>
            <person name="Wu J."/>
        </authorList>
    </citation>
    <scope>NUCLEOTIDE SEQUENCE [LARGE SCALE GENOMIC DNA]</scope>
    <source>
        <tissue evidence="2">Pupae without intestine</tissue>
    </source>
</reference>
<keyword evidence="3" id="KW-1185">Reference proteome</keyword>
<dbReference type="InterPro" id="IPR013103">
    <property type="entry name" value="RVT_2"/>
</dbReference>
<evidence type="ECO:0000313" key="3">
    <source>
        <dbReference type="Proteomes" id="UP000242457"/>
    </source>
</evidence>
<organism evidence="2 3">
    <name type="scientific">Apis cerana cerana</name>
    <name type="common">Oriental honeybee</name>
    <dbReference type="NCBI Taxonomy" id="94128"/>
    <lineage>
        <taxon>Eukaryota</taxon>
        <taxon>Metazoa</taxon>
        <taxon>Ecdysozoa</taxon>
        <taxon>Arthropoda</taxon>
        <taxon>Hexapoda</taxon>
        <taxon>Insecta</taxon>
        <taxon>Pterygota</taxon>
        <taxon>Neoptera</taxon>
        <taxon>Endopterygota</taxon>
        <taxon>Hymenoptera</taxon>
        <taxon>Apocrita</taxon>
        <taxon>Aculeata</taxon>
        <taxon>Apoidea</taxon>
        <taxon>Anthophila</taxon>
        <taxon>Apidae</taxon>
        <taxon>Apis</taxon>
    </lineage>
</organism>
<dbReference type="Proteomes" id="UP000242457">
    <property type="component" value="Unassembled WGS sequence"/>
</dbReference>
<dbReference type="OrthoDB" id="8188638at2759"/>
<evidence type="ECO:0000259" key="1">
    <source>
        <dbReference type="Pfam" id="PF07727"/>
    </source>
</evidence>
<dbReference type="PANTHER" id="PTHR11439:SF463">
    <property type="entry name" value="REVERSE TRANSCRIPTASE TY1_COPIA-TYPE DOMAIN-CONTAINING PROTEIN"/>
    <property type="match status" value="1"/>
</dbReference>
<gene>
    <name evidence="2" type="ORF">APICC_05062</name>
</gene>
<feature type="domain" description="Reverse transcriptase Ty1/copia-type" evidence="1">
    <location>
        <begin position="7"/>
        <end position="117"/>
    </location>
</feature>
<name>A0A2A3E1F7_APICC</name>
<proteinExistence type="predicted"/>